<evidence type="ECO:0000256" key="1">
    <source>
        <dbReference type="ARBA" id="ARBA00023125"/>
    </source>
</evidence>
<dbReference type="GO" id="GO:0006260">
    <property type="term" value="P:DNA replication"/>
    <property type="evidence" value="ECO:0007669"/>
    <property type="project" value="InterPro"/>
</dbReference>
<dbReference type="PIRSF" id="PIRSF002070">
    <property type="entry name" value="SSB"/>
    <property type="match status" value="1"/>
</dbReference>
<dbReference type="InterPro" id="IPR000424">
    <property type="entry name" value="Primosome_PriB/ssb"/>
</dbReference>
<accession>A0A1I3KFD1</accession>
<dbReference type="AlphaFoldDB" id="A0A1I3KFD1"/>
<dbReference type="InterPro" id="IPR012340">
    <property type="entry name" value="NA-bd_OB-fold"/>
</dbReference>
<dbReference type="PANTHER" id="PTHR10302">
    <property type="entry name" value="SINGLE-STRANDED DNA-BINDING PROTEIN"/>
    <property type="match status" value="1"/>
</dbReference>
<proteinExistence type="inferred from homology"/>
<dbReference type="OrthoDB" id="9809878at2"/>
<evidence type="ECO:0000313" key="5">
    <source>
        <dbReference type="EMBL" id="SFI70915.1"/>
    </source>
</evidence>
<sequence>MARGVNKVILVGTCGQDPDVRYMPNGNAVTNLSLATSEQWTDKQTGQKVEKTEWHRVALFGKVAEIACEYLRKGSQVYIEGKLQTREWEKDGIKRYTTEIIVDMQGTLQLLGGRPEGAGGDRAQQSRQPHPQAGAARQPPAPRQQQSQQSAPPDFDSFDDDIPFAPPYRGTHCLLI</sequence>
<gene>
    <name evidence="5" type="ORF">SAMN05216206_2800</name>
</gene>
<dbReference type="NCBIfam" id="TIGR00621">
    <property type="entry name" value="ssb"/>
    <property type="match status" value="1"/>
</dbReference>
<comment type="caution">
    <text evidence="2">Lacks conserved residue(s) required for the propagation of feature annotation.</text>
</comment>
<dbReference type="SUPFAM" id="SSF50249">
    <property type="entry name" value="Nucleic acid-binding proteins"/>
    <property type="match status" value="1"/>
</dbReference>
<dbReference type="HAMAP" id="MF_00984">
    <property type="entry name" value="SSB"/>
    <property type="match status" value="1"/>
</dbReference>
<keyword evidence="1 2" id="KW-0238">DNA-binding</keyword>
<reference evidence="6" key="1">
    <citation type="submission" date="2016-10" db="EMBL/GenBank/DDBJ databases">
        <authorList>
            <person name="Varghese N."/>
            <person name="Submissions S."/>
        </authorList>
    </citation>
    <scope>NUCLEOTIDE SEQUENCE [LARGE SCALE GENOMIC DNA]</scope>
    <source>
        <strain evidence="6">LMG 24016</strain>
    </source>
</reference>
<evidence type="ECO:0000313" key="6">
    <source>
        <dbReference type="Proteomes" id="UP000243606"/>
    </source>
</evidence>
<comment type="subunit">
    <text evidence="2">Homotetramer.</text>
</comment>
<dbReference type="STRING" id="425504.SAMN05216206_2800"/>
<evidence type="ECO:0000256" key="4">
    <source>
        <dbReference type="SAM" id="MobiDB-lite"/>
    </source>
</evidence>
<keyword evidence="6" id="KW-1185">Reference proteome</keyword>
<dbReference type="Proteomes" id="UP000243606">
    <property type="component" value="Unassembled WGS sequence"/>
</dbReference>
<dbReference type="Gene3D" id="2.40.50.140">
    <property type="entry name" value="Nucleic acid-binding proteins"/>
    <property type="match status" value="1"/>
</dbReference>
<dbReference type="Pfam" id="PF00436">
    <property type="entry name" value="SSB"/>
    <property type="match status" value="1"/>
</dbReference>
<dbReference type="CDD" id="cd04496">
    <property type="entry name" value="SSB_OBF"/>
    <property type="match status" value="1"/>
</dbReference>
<feature type="region of interest" description="Disordered" evidence="4">
    <location>
        <begin position="111"/>
        <end position="164"/>
    </location>
</feature>
<organism evidence="5 6">
    <name type="scientific">Pseudomonas guineae</name>
    <dbReference type="NCBI Taxonomy" id="425504"/>
    <lineage>
        <taxon>Bacteria</taxon>
        <taxon>Pseudomonadati</taxon>
        <taxon>Pseudomonadota</taxon>
        <taxon>Gammaproteobacteria</taxon>
        <taxon>Pseudomonadales</taxon>
        <taxon>Pseudomonadaceae</taxon>
        <taxon>Pseudomonas</taxon>
    </lineage>
</organism>
<dbReference type="GO" id="GO:0003697">
    <property type="term" value="F:single-stranded DNA binding"/>
    <property type="evidence" value="ECO:0007669"/>
    <property type="project" value="UniProtKB-UniRule"/>
</dbReference>
<name>A0A1I3KFD1_9PSED</name>
<dbReference type="EMBL" id="FOQL01000003">
    <property type="protein sequence ID" value="SFI70915.1"/>
    <property type="molecule type" value="Genomic_DNA"/>
</dbReference>
<feature type="compositionally biased region" description="Low complexity" evidence="4">
    <location>
        <begin position="127"/>
        <end position="155"/>
    </location>
</feature>
<dbReference type="InterPro" id="IPR011344">
    <property type="entry name" value="ssDNA-bd"/>
</dbReference>
<protein>
    <recommendedName>
        <fullName evidence="2 3">Single-stranded DNA-binding protein</fullName>
        <shortName evidence="2">SSB</shortName>
    </recommendedName>
</protein>
<evidence type="ECO:0000256" key="3">
    <source>
        <dbReference type="PIRNR" id="PIRNR002070"/>
    </source>
</evidence>
<dbReference type="PANTHER" id="PTHR10302:SF27">
    <property type="entry name" value="SINGLE-STRANDED DNA-BINDING PROTEIN"/>
    <property type="match status" value="1"/>
</dbReference>
<dbReference type="RefSeq" id="WP_090242898.1">
    <property type="nucleotide sequence ID" value="NZ_FOQL01000003.1"/>
</dbReference>
<dbReference type="GO" id="GO:0009295">
    <property type="term" value="C:nucleoid"/>
    <property type="evidence" value="ECO:0007669"/>
    <property type="project" value="TreeGrafter"/>
</dbReference>
<dbReference type="NCBIfam" id="NF004357">
    <property type="entry name" value="PRK05733.1"/>
    <property type="match status" value="1"/>
</dbReference>
<dbReference type="PROSITE" id="PS50935">
    <property type="entry name" value="SSB"/>
    <property type="match status" value="1"/>
</dbReference>
<evidence type="ECO:0000256" key="2">
    <source>
        <dbReference type="HAMAP-Rule" id="MF_00984"/>
    </source>
</evidence>